<feature type="region of interest" description="Disordered" evidence="1">
    <location>
        <begin position="108"/>
        <end position="131"/>
    </location>
</feature>
<proteinExistence type="predicted"/>
<feature type="region of interest" description="Disordered" evidence="1">
    <location>
        <begin position="1"/>
        <end position="36"/>
    </location>
</feature>
<feature type="compositionally biased region" description="Basic and acidic residues" evidence="1">
    <location>
        <begin position="19"/>
        <end position="36"/>
    </location>
</feature>
<dbReference type="InterPro" id="IPR036020">
    <property type="entry name" value="WW_dom_sf"/>
</dbReference>
<organism evidence="2 3">
    <name type="scientific">Dioscorea zingiberensis</name>
    <dbReference type="NCBI Taxonomy" id="325984"/>
    <lineage>
        <taxon>Eukaryota</taxon>
        <taxon>Viridiplantae</taxon>
        <taxon>Streptophyta</taxon>
        <taxon>Embryophyta</taxon>
        <taxon>Tracheophyta</taxon>
        <taxon>Spermatophyta</taxon>
        <taxon>Magnoliopsida</taxon>
        <taxon>Liliopsida</taxon>
        <taxon>Dioscoreales</taxon>
        <taxon>Dioscoreaceae</taxon>
        <taxon>Dioscorea</taxon>
    </lineage>
</organism>
<dbReference type="AlphaFoldDB" id="A0A9D5HS51"/>
<name>A0A9D5HS51_9LILI</name>
<dbReference type="PANTHER" id="PTHR14791">
    <property type="entry name" value="BOMB/KIRA PROTEINS"/>
    <property type="match status" value="1"/>
</dbReference>
<accession>A0A9D5HS51</accession>
<dbReference type="SUPFAM" id="SSF51045">
    <property type="entry name" value="WW domain"/>
    <property type="match status" value="1"/>
</dbReference>
<dbReference type="Proteomes" id="UP001085076">
    <property type="component" value="Miscellaneous, Linkage group lg01"/>
</dbReference>
<reference evidence="2" key="1">
    <citation type="submission" date="2021-03" db="EMBL/GenBank/DDBJ databases">
        <authorList>
            <person name="Li Z."/>
            <person name="Yang C."/>
        </authorList>
    </citation>
    <scope>NUCLEOTIDE SEQUENCE</scope>
    <source>
        <strain evidence="2">Dzin_1.0</strain>
        <tissue evidence="2">Leaf</tissue>
    </source>
</reference>
<dbReference type="Gene3D" id="2.20.70.10">
    <property type="match status" value="1"/>
</dbReference>
<comment type="caution">
    <text evidence="2">The sequence shown here is derived from an EMBL/GenBank/DDBJ whole genome shotgun (WGS) entry which is preliminary data.</text>
</comment>
<evidence type="ECO:0008006" key="4">
    <source>
        <dbReference type="Google" id="ProtNLM"/>
    </source>
</evidence>
<evidence type="ECO:0000313" key="2">
    <source>
        <dbReference type="EMBL" id="KAJ0987345.1"/>
    </source>
</evidence>
<dbReference type="InterPro" id="IPR051105">
    <property type="entry name" value="WWC/KIBRA_Hippo_Reg"/>
</dbReference>
<dbReference type="PANTHER" id="PTHR14791:SF42">
    <property type="entry name" value="F16L1.2 PROTEIN"/>
    <property type="match status" value="1"/>
</dbReference>
<keyword evidence="3" id="KW-1185">Reference proteome</keyword>
<reference evidence="2" key="2">
    <citation type="journal article" date="2022" name="Hortic Res">
        <title>The genome of Dioscorea zingiberensis sheds light on the biosynthesis, origin and evolution of the medicinally important diosgenin saponins.</title>
        <authorList>
            <person name="Li Y."/>
            <person name="Tan C."/>
            <person name="Li Z."/>
            <person name="Guo J."/>
            <person name="Li S."/>
            <person name="Chen X."/>
            <person name="Wang C."/>
            <person name="Dai X."/>
            <person name="Yang H."/>
            <person name="Song W."/>
            <person name="Hou L."/>
            <person name="Xu J."/>
            <person name="Tong Z."/>
            <person name="Xu A."/>
            <person name="Yuan X."/>
            <person name="Wang W."/>
            <person name="Yang Q."/>
            <person name="Chen L."/>
            <person name="Sun Z."/>
            <person name="Wang K."/>
            <person name="Pan B."/>
            <person name="Chen J."/>
            <person name="Bao Y."/>
            <person name="Liu F."/>
            <person name="Qi X."/>
            <person name="Gang D.R."/>
            <person name="Wen J."/>
            <person name="Li J."/>
        </authorList>
    </citation>
    <scope>NUCLEOTIDE SEQUENCE</scope>
    <source>
        <strain evidence="2">Dzin_1.0</strain>
    </source>
</reference>
<evidence type="ECO:0000256" key="1">
    <source>
        <dbReference type="SAM" id="MobiDB-lite"/>
    </source>
</evidence>
<dbReference type="EMBL" id="JAGGNH010000001">
    <property type="protein sequence ID" value="KAJ0987345.1"/>
    <property type="molecule type" value="Genomic_DNA"/>
</dbReference>
<dbReference type="OrthoDB" id="1424894at2759"/>
<sequence>MVSLQAGLNPVQNSLKKRKWEEDGGEEGREAKEQKLWMDEEAKGKDDIELNLETPLPLEWQRCLDIKSGEIHYYNTRTHMRTSIDPRQCTEAVVSLDLELNLAWEPKKSHANDQEENNKNKNKNKQSNSSLLTSWVSMDDEEKEMIAAVCTRCHMLVMMCKASPACPNCKFVHPPPNPSSPSLLKGELSLRLLCCKD</sequence>
<gene>
    <name evidence="2" type="ORF">J5N97_005701</name>
</gene>
<evidence type="ECO:0000313" key="3">
    <source>
        <dbReference type="Proteomes" id="UP001085076"/>
    </source>
</evidence>
<protein>
    <recommendedName>
        <fullName evidence="4">WW domain-containing protein</fullName>
    </recommendedName>
</protein>
<feature type="compositionally biased region" description="Basic and acidic residues" evidence="1">
    <location>
        <begin position="108"/>
        <end position="119"/>
    </location>
</feature>